<dbReference type="EMBL" id="SLUB01000004">
    <property type="protein sequence ID" value="THE14527.1"/>
    <property type="molecule type" value="Genomic_DNA"/>
</dbReference>
<dbReference type="RefSeq" id="WP_136378394.1">
    <property type="nucleotide sequence ID" value="NZ_SLUB01000004.1"/>
</dbReference>
<dbReference type="InterPro" id="IPR025619">
    <property type="entry name" value="YlzJ"/>
</dbReference>
<comment type="caution">
    <text evidence="1">The sequence shown here is derived from an EMBL/GenBank/DDBJ whole genome shotgun (WGS) entry which is preliminary data.</text>
</comment>
<dbReference type="AlphaFoldDB" id="A0A4S3PXB7"/>
<keyword evidence="2" id="KW-1185">Reference proteome</keyword>
<evidence type="ECO:0000313" key="2">
    <source>
        <dbReference type="Proteomes" id="UP000306477"/>
    </source>
</evidence>
<organism evidence="1 2">
    <name type="scientific">Bacillus timonensis</name>
    <dbReference type="NCBI Taxonomy" id="1033734"/>
    <lineage>
        <taxon>Bacteria</taxon>
        <taxon>Bacillati</taxon>
        <taxon>Bacillota</taxon>
        <taxon>Bacilli</taxon>
        <taxon>Bacillales</taxon>
        <taxon>Bacillaceae</taxon>
        <taxon>Bacillus</taxon>
    </lineage>
</organism>
<proteinExistence type="predicted"/>
<reference evidence="1 2" key="1">
    <citation type="journal article" date="2019" name="Indoor Air">
        <title>Impacts of indoor surface finishes on bacterial viability.</title>
        <authorList>
            <person name="Hu J."/>
            <person name="Maamar S.B."/>
            <person name="Glawe A.J."/>
            <person name="Gottel N."/>
            <person name="Gilbert J.A."/>
            <person name="Hartmann E.M."/>
        </authorList>
    </citation>
    <scope>NUCLEOTIDE SEQUENCE [LARGE SCALE GENOMIC DNA]</scope>
    <source>
        <strain evidence="1 2">AF060A6</strain>
    </source>
</reference>
<evidence type="ECO:0000313" key="1">
    <source>
        <dbReference type="EMBL" id="THE14527.1"/>
    </source>
</evidence>
<gene>
    <name evidence="1" type="ORF">E1I69_04435</name>
</gene>
<dbReference type="Proteomes" id="UP000306477">
    <property type="component" value="Unassembled WGS sequence"/>
</dbReference>
<name>A0A4S3PXB7_9BACI</name>
<sequence length="69" mass="8024">MILYTMMPQELIYPHTDMEDNQLKYVDLDGVSLAVSQSQNGEYTIERVMSTNPQHYLDGRYSPGQKIRL</sequence>
<dbReference type="OrthoDB" id="1683573at2"/>
<dbReference type="STRING" id="1033734.GCA_000285535_00630"/>
<dbReference type="Pfam" id="PF14035">
    <property type="entry name" value="YlzJ"/>
    <property type="match status" value="1"/>
</dbReference>
<protein>
    <submittedName>
        <fullName evidence="1">Ribonuclease</fullName>
    </submittedName>
</protein>
<accession>A0A4S3PXB7</accession>